<gene>
    <name evidence="1" type="ORF">GALMADRAFT_145434</name>
</gene>
<name>A0A067SEN1_GALM3</name>
<dbReference type="EMBL" id="KL142402">
    <property type="protein sequence ID" value="KDR69385.1"/>
    <property type="molecule type" value="Genomic_DNA"/>
</dbReference>
<dbReference type="HOGENOM" id="CLU_1090076_0_0_1"/>
<evidence type="ECO:0000313" key="1">
    <source>
        <dbReference type="EMBL" id="KDR69385.1"/>
    </source>
</evidence>
<proteinExistence type="predicted"/>
<dbReference type="AlphaFoldDB" id="A0A067SEN1"/>
<keyword evidence="2" id="KW-1185">Reference proteome</keyword>
<evidence type="ECO:0000313" key="2">
    <source>
        <dbReference type="Proteomes" id="UP000027222"/>
    </source>
</evidence>
<dbReference type="Proteomes" id="UP000027222">
    <property type="component" value="Unassembled WGS sequence"/>
</dbReference>
<organism evidence="1 2">
    <name type="scientific">Galerina marginata (strain CBS 339.88)</name>
    <dbReference type="NCBI Taxonomy" id="685588"/>
    <lineage>
        <taxon>Eukaryota</taxon>
        <taxon>Fungi</taxon>
        <taxon>Dikarya</taxon>
        <taxon>Basidiomycota</taxon>
        <taxon>Agaricomycotina</taxon>
        <taxon>Agaricomycetes</taxon>
        <taxon>Agaricomycetidae</taxon>
        <taxon>Agaricales</taxon>
        <taxon>Agaricineae</taxon>
        <taxon>Strophariaceae</taxon>
        <taxon>Galerina</taxon>
    </lineage>
</organism>
<protein>
    <submittedName>
        <fullName evidence="1">Uncharacterized protein</fullName>
    </submittedName>
</protein>
<reference evidence="2" key="1">
    <citation type="journal article" date="2014" name="Proc. Natl. Acad. Sci. U.S.A.">
        <title>Extensive sampling of basidiomycete genomes demonstrates inadequacy of the white-rot/brown-rot paradigm for wood decay fungi.</title>
        <authorList>
            <person name="Riley R."/>
            <person name="Salamov A.A."/>
            <person name="Brown D.W."/>
            <person name="Nagy L.G."/>
            <person name="Floudas D."/>
            <person name="Held B.W."/>
            <person name="Levasseur A."/>
            <person name="Lombard V."/>
            <person name="Morin E."/>
            <person name="Otillar R."/>
            <person name="Lindquist E.A."/>
            <person name="Sun H."/>
            <person name="LaButti K.M."/>
            <person name="Schmutz J."/>
            <person name="Jabbour D."/>
            <person name="Luo H."/>
            <person name="Baker S.E."/>
            <person name="Pisabarro A.G."/>
            <person name="Walton J.D."/>
            <person name="Blanchette R.A."/>
            <person name="Henrissat B."/>
            <person name="Martin F."/>
            <person name="Cullen D."/>
            <person name="Hibbett D.S."/>
            <person name="Grigoriev I.V."/>
        </authorList>
    </citation>
    <scope>NUCLEOTIDE SEQUENCE [LARGE SCALE GENOMIC DNA]</scope>
    <source>
        <strain evidence="2">CBS 339.88</strain>
    </source>
</reference>
<accession>A0A067SEN1</accession>
<sequence length="255" mass="28382">MTAVTVTYTGKFRRRRPLKPSHVAVRITQVTDVLLDDAPSIRLGKTPVGQDNSANGILGKYIAPPAGVAPAVVEKSNPNPTLRPVDRKNQHTTNGAEKRVRFGYNEVKKPPRHRDSLKRLVDLWVKQGTNQGEYFEAAEMYASAAAASGIKQDVDDVMDFVDYHLVWEHEDDDYEHGYYSALSGSPSSFDSHFSDRTVSSVRPTKTVSRHIAALDLINAPRHSVASSRTSATDYDIGIYYARHALLQDPVHKRLN</sequence>